<name>A0A521B642_9BACT</name>
<dbReference type="NCBIfam" id="TIGR04183">
    <property type="entry name" value="Por_Secre_tail"/>
    <property type="match status" value="1"/>
</dbReference>
<keyword evidence="4" id="KW-1185">Reference proteome</keyword>
<keyword evidence="1" id="KW-0732">Signal</keyword>
<dbReference type="Gene3D" id="2.60.40.4070">
    <property type="match status" value="1"/>
</dbReference>
<dbReference type="OrthoDB" id="952861at2"/>
<dbReference type="EMBL" id="FXTP01000002">
    <property type="protein sequence ID" value="SMO42578.1"/>
    <property type="molecule type" value="Genomic_DNA"/>
</dbReference>
<accession>A0A521B642</accession>
<proteinExistence type="predicted"/>
<dbReference type="RefSeq" id="WP_142453074.1">
    <property type="nucleotide sequence ID" value="NZ_FXTP01000002.1"/>
</dbReference>
<dbReference type="Proteomes" id="UP000317557">
    <property type="component" value="Unassembled WGS sequence"/>
</dbReference>
<reference evidence="3 4" key="1">
    <citation type="submission" date="2017-05" db="EMBL/GenBank/DDBJ databases">
        <authorList>
            <person name="Varghese N."/>
            <person name="Submissions S."/>
        </authorList>
    </citation>
    <scope>NUCLEOTIDE SEQUENCE [LARGE SCALE GENOMIC DNA]</scope>
    <source>
        <strain evidence="3 4">DSM 21985</strain>
    </source>
</reference>
<feature type="domain" description="Secretion system C-terminal sorting" evidence="2">
    <location>
        <begin position="541"/>
        <end position="608"/>
    </location>
</feature>
<organism evidence="3 4">
    <name type="scientific">Gracilimonas mengyeensis</name>
    <dbReference type="NCBI Taxonomy" id="1302730"/>
    <lineage>
        <taxon>Bacteria</taxon>
        <taxon>Pseudomonadati</taxon>
        <taxon>Balneolota</taxon>
        <taxon>Balneolia</taxon>
        <taxon>Balneolales</taxon>
        <taxon>Balneolaceae</taxon>
        <taxon>Gracilimonas</taxon>
    </lineage>
</organism>
<evidence type="ECO:0000313" key="3">
    <source>
        <dbReference type="EMBL" id="SMO42578.1"/>
    </source>
</evidence>
<dbReference type="InterPro" id="IPR011050">
    <property type="entry name" value="Pectin_lyase_fold/virulence"/>
</dbReference>
<evidence type="ECO:0000313" key="4">
    <source>
        <dbReference type="Proteomes" id="UP000317557"/>
    </source>
</evidence>
<dbReference type="SUPFAM" id="SSF51126">
    <property type="entry name" value="Pectin lyase-like"/>
    <property type="match status" value="1"/>
</dbReference>
<dbReference type="Pfam" id="PF18962">
    <property type="entry name" value="Por_Secre_tail"/>
    <property type="match status" value="1"/>
</dbReference>
<evidence type="ECO:0000259" key="2">
    <source>
        <dbReference type="Pfam" id="PF18962"/>
    </source>
</evidence>
<sequence length="621" mass="69990">MKHLLLSLSIAMFFCTSLMAQKDTVVVTGYYELLQAGNADEARGTLNRAIEDVKANGDINNTVFKLKPYEVYVLTSSIFMDVGEDLEIVGPEPLRAGEGTDEEIQNSAPPQLVWTEEEIDRVYIIQTFGDLKMENVWVRGADIQGNQVQTGIVFEDTVATGQEPDKEYGRFDGVIFDYFPIGAESGGAVTVKADNFVGIFKNSYFRNLTDSHFQYYGRAVSFPYQSTGFHYDSLLFENTTFANLSRIVMMEGNQNASNIHLNHVTMINSLEWAIQTGWWEDLSITNSIFVNTNMIGQRPVDVCPEGTDADIDDFYDGLCNPLGGGVVQDPVLVDSLGFEVDFTDQDRQIYIGNNVFYIEDYLEDWYMNSPWSQEQIQSRDDILLRFPSPPIGQEAYEYVDSTDSEGNDVFPRMTIDSTTFYDDPADFIVPATNQDTMLTFVMYKWDDNSDVDWSYRPAAGYNQTWPLPENMAYNNTEYQTAAWGGYPMGDLNWYPDQLADWEANQREADWAQIEEYMNEGVVVSSEREAGTPKGFALEQNYPNPFNPTTNISYSIPEASDVSLTIYNAMGQEVATLYQGMQSAGNHTVTFNASNLASGIYFYRLDSPDAGVSITRKLTLIK</sequence>
<dbReference type="InterPro" id="IPR026444">
    <property type="entry name" value="Secre_tail"/>
</dbReference>
<protein>
    <submittedName>
        <fullName evidence="3">Por secretion system C-terminal sorting domain-containing protein</fullName>
    </submittedName>
</protein>
<feature type="chain" id="PRO_5022081643" evidence="1">
    <location>
        <begin position="21"/>
        <end position="621"/>
    </location>
</feature>
<dbReference type="AlphaFoldDB" id="A0A521B642"/>
<feature type="signal peptide" evidence="1">
    <location>
        <begin position="1"/>
        <end position="20"/>
    </location>
</feature>
<evidence type="ECO:0000256" key="1">
    <source>
        <dbReference type="SAM" id="SignalP"/>
    </source>
</evidence>
<gene>
    <name evidence="3" type="ORF">SAMN06265219_10250</name>
</gene>